<accession>A0A8J8SJM7</accession>
<keyword evidence="10" id="KW-1185">Reference proteome</keyword>
<feature type="domain" description="Alpha-L-fucosidase C-terminal" evidence="8">
    <location>
        <begin position="409"/>
        <end position="482"/>
    </location>
</feature>
<dbReference type="SUPFAM" id="SSF51445">
    <property type="entry name" value="(Trans)glycosidases"/>
    <property type="match status" value="1"/>
</dbReference>
<dbReference type="InterPro" id="IPR016286">
    <property type="entry name" value="FUC_metazoa-typ"/>
</dbReference>
<sequence>MLRLPRTEGVGPFKATDESLKQYQCPQWFRDAKFGIWAHWGPQCVPMCDGWYARNMYMEGSKAYQYHREHYGHPSTFGFKDIIPLWKAETFDPEKLMDKYVAAGAKYFVALGVHVDNYDCWHSKYTKWNAVTLGPKKNIVGMWQEAAKKRGLRFGVSEHLSNYYYWLGPSKLADQDGSHKDILYDGNDPDYADLYFSQVHGTDMRVFNTPDITPAYWQHEWFHRMKDLIDQHDPDLFYIDGGIPFGDVGRQLMAYYYNHNLLSNKKLEGVFNIKNISNLCEYVEGVGTLDLERGVANKITEEPWQIDTCLGNWFYEKGYPYKTIHQVVAFLVDTVSKNGNLLLNVPLMPNGEIDETCDLLLKILGQWLDINGEAIYGTRPWRVYGENIKTKLKATESKNEDDFIIGDRELRFTKKDDVIYVFGFTWPKDGKVRIQAINPSDHVTHVKLLGCNEAIGYAFIDNGLVVNLPKEPLTDIAFTLKVSTNGE</sequence>
<dbReference type="Gene3D" id="3.20.20.80">
    <property type="entry name" value="Glycosidases"/>
    <property type="match status" value="1"/>
</dbReference>
<dbReference type="PIRSF" id="PIRSF001092">
    <property type="entry name" value="Alpha-L-fucosidase"/>
    <property type="match status" value="1"/>
</dbReference>
<keyword evidence="5" id="KW-0378">Hydrolase</keyword>
<dbReference type="Pfam" id="PF01120">
    <property type="entry name" value="Alpha_L_fucos"/>
    <property type="match status" value="1"/>
</dbReference>
<keyword evidence="4" id="KW-0732">Signal</keyword>
<gene>
    <name evidence="9" type="ORF">HZI73_11935</name>
</gene>
<dbReference type="GO" id="GO:0016139">
    <property type="term" value="P:glycoside catabolic process"/>
    <property type="evidence" value="ECO:0007669"/>
    <property type="project" value="TreeGrafter"/>
</dbReference>
<dbReference type="GO" id="GO:0005764">
    <property type="term" value="C:lysosome"/>
    <property type="evidence" value="ECO:0007669"/>
    <property type="project" value="TreeGrafter"/>
</dbReference>
<proteinExistence type="inferred from homology"/>
<evidence type="ECO:0000313" key="9">
    <source>
        <dbReference type="EMBL" id="QUI25694.1"/>
    </source>
</evidence>
<evidence type="ECO:0000256" key="4">
    <source>
        <dbReference type="ARBA" id="ARBA00022729"/>
    </source>
</evidence>
<dbReference type="GO" id="GO:0004560">
    <property type="term" value="F:alpha-L-fucosidase activity"/>
    <property type="evidence" value="ECO:0007669"/>
    <property type="project" value="InterPro"/>
</dbReference>
<dbReference type="EC" id="3.2.1.51" evidence="3"/>
<feature type="domain" description="Glycoside hydrolase family 29 N-terminal" evidence="7">
    <location>
        <begin position="12"/>
        <end position="373"/>
    </location>
</feature>
<name>A0A8J8SJM7_9FIRM</name>
<dbReference type="InterPro" id="IPR057739">
    <property type="entry name" value="Glyco_hydro_29_N"/>
</dbReference>
<evidence type="ECO:0000259" key="8">
    <source>
        <dbReference type="Pfam" id="PF16757"/>
    </source>
</evidence>
<dbReference type="KEGG" id="vpy:HZI73_11935"/>
<dbReference type="Pfam" id="PF16757">
    <property type="entry name" value="Fucosidase_C"/>
    <property type="match status" value="1"/>
</dbReference>
<evidence type="ECO:0000259" key="7">
    <source>
        <dbReference type="Pfam" id="PF01120"/>
    </source>
</evidence>
<reference evidence="9" key="1">
    <citation type="submission" date="2020-07" db="EMBL/GenBank/DDBJ databases">
        <title>Vallitalea pronyensis genome.</title>
        <authorList>
            <person name="Postec A."/>
        </authorList>
    </citation>
    <scope>NUCLEOTIDE SEQUENCE</scope>
    <source>
        <strain evidence="9">FatNI3</strain>
    </source>
</reference>
<dbReference type="Proteomes" id="UP000683246">
    <property type="component" value="Chromosome"/>
</dbReference>
<evidence type="ECO:0000256" key="3">
    <source>
        <dbReference type="ARBA" id="ARBA00012662"/>
    </source>
</evidence>
<dbReference type="EMBL" id="CP058649">
    <property type="protein sequence ID" value="QUI25694.1"/>
    <property type="molecule type" value="Genomic_DNA"/>
</dbReference>
<keyword evidence="6" id="KW-0326">Glycosidase</keyword>
<comment type="function">
    <text evidence="1">Alpha-L-fucosidase is responsible for hydrolyzing the alpha-1,6-linked fucose joined to the reducing-end N-acetylglucosamine of the carbohydrate moieties of glycoproteins.</text>
</comment>
<dbReference type="InterPro" id="IPR031919">
    <property type="entry name" value="Fucosidase_C"/>
</dbReference>
<evidence type="ECO:0000256" key="2">
    <source>
        <dbReference type="ARBA" id="ARBA00007951"/>
    </source>
</evidence>
<dbReference type="InterPro" id="IPR013780">
    <property type="entry name" value="Glyco_hydro_b"/>
</dbReference>
<dbReference type="Gene3D" id="2.60.40.1180">
    <property type="entry name" value="Golgi alpha-mannosidase II"/>
    <property type="match status" value="1"/>
</dbReference>
<evidence type="ECO:0000313" key="10">
    <source>
        <dbReference type="Proteomes" id="UP000683246"/>
    </source>
</evidence>
<dbReference type="GO" id="GO:0006004">
    <property type="term" value="P:fucose metabolic process"/>
    <property type="evidence" value="ECO:0007669"/>
    <property type="project" value="InterPro"/>
</dbReference>
<evidence type="ECO:0000256" key="5">
    <source>
        <dbReference type="ARBA" id="ARBA00022801"/>
    </source>
</evidence>
<dbReference type="PANTHER" id="PTHR10030:SF37">
    <property type="entry name" value="ALPHA-L-FUCOSIDASE-RELATED"/>
    <property type="match status" value="1"/>
</dbReference>
<dbReference type="SMART" id="SM00812">
    <property type="entry name" value="Alpha_L_fucos"/>
    <property type="match status" value="1"/>
</dbReference>
<dbReference type="PANTHER" id="PTHR10030">
    <property type="entry name" value="ALPHA-L-FUCOSIDASE"/>
    <property type="match status" value="1"/>
</dbReference>
<dbReference type="AlphaFoldDB" id="A0A8J8SJM7"/>
<evidence type="ECO:0000256" key="1">
    <source>
        <dbReference type="ARBA" id="ARBA00004071"/>
    </source>
</evidence>
<organism evidence="9 10">
    <name type="scientific">Vallitalea pronyensis</name>
    <dbReference type="NCBI Taxonomy" id="1348613"/>
    <lineage>
        <taxon>Bacteria</taxon>
        <taxon>Bacillati</taxon>
        <taxon>Bacillota</taxon>
        <taxon>Clostridia</taxon>
        <taxon>Lachnospirales</taxon>
        <taxon>Vallitaleaceae</taxon>
        <taxon>Vallitalea</taxon>
    </lineage>
</organism>
<protein>
    <recommendedName>
        <fullName evidence="3">alpha-L-fucosidase</fullName>
        <ecNumber evidence="3">3.2.1.51</ecNumber>
    </recommendedName>
</protein>
<evidence type="ECO:0000256" key="6">
    <source>
        <dbReference type="ARBA" id="ARBA00023295"/>
    </source>
</evidence>
<comment type="similarity">
    <text evidence="2">Belongs to the glycosyl hydrolase 29 family.</text>
</comment>
<dbReference type="InterPro" id="IPR017853">
    <property type="entry name" value="GH"/>
</dbReference>
<dbReference type="InterPro" id="IPR000933">
    <property type="entry name" value="Glyco_hydro_29"/>
</dbReference>